<dbReference type="WBParaSite" id="PS1159_v2.g23031.t1">
    <property type="protein sequence ID" value="PS1159_v2.g23031.t1"/>
    <property type="gene ID" value="PS1159_v2.g23031"/>
</dbReference>
<protein>
    <submittedName>
        <fullName evidence="2">Alpha-1,2-Mannosidase</fullName>
    </submittedName>
</protein>
<sequence>MDKYRDKVKAMFYHAYNGYLDNAYPLDELKPLTCTGMDTWGSFSLTLIDSLDTLIIMGNHTEFKRAVNLILENINVDANVNVSVFETNIRVVGGLLSAHILSGRVEGMQLHDGWPCSGPLLDLAVKFATKLLPAFNTETGMPYATDAGIGAGVDSYFEYLAKGGLLFHRPKLLQQFYDYEKSINKYIRQDDWFTWVSMTKGGVTFPIFQSLEAFWPGVLALIGKVDDATRILLTYFQINRQFGVTPEFYNLQNHETSNQRAGYPLRPEMIESMLYLYKATKDPTYLHEAAAMVEAIEHGTKTKCGYATIKDVNDYTLEDRMESFFLAETTKYLYLLFDEENFMHNDGRTSRIIDTPNGKCVIEAGGYIFNTEAHPIDPAMLYCCSSKKAEDITKLQKFEDNIDFISLLDLRDPHFQGMDKDLDKEDLSPEVNELDVGEEQMSPEIESEIEELERQWDQTDNIQVPLATPSSESNIQVPLPTSIPTPESNIQVPLPPPPPTTTPTPTQDTTIQEPPTTPLGGVNADTPILLIDLKSSTSKTELQERVKVNKEVNELITNAKEHDKKQHASGDLRSNLAGEILQYLIDIRNEYSNLLKISAKLEIPTMENIKVQLAKRKYVQEQPGIEILDENICVPIERSSDSLALKRMLNIIYSKHIFARHQIRFIHGPICRPKDAPPKIEEMYFTNKPGLQNFKEGI</sequence>
<reference evidence="2" key="1">
    <citation type="submission" date="2022-11" db="UniProtKB">
        <authorList>
            <consortium name="WormBaseParasite"/>
        </authorList>
    </citation>
    <scope>IDENTIFICATION</scope>
</reference>
<evidence type="ECO:0000313" key="2">
    <source>
        <dbReference type="WBParaSite" id="PS1159_v2.g23031.t1"/>
    </source>
</evidence>
<evidence type="ECO:0000313" key="1">
    <source>
        <dbReference type="Proteomes" id="UP000887580"/>
    </source>
</evidence>
<dbReference type="Proteomes" id="UP000887580">
    <property type="component" value="Unplaced"/>
</dbReference>
<proteinExistence type="predicted"/>
<accession>A0AC35G1W1</accession>
<organism evidence="1 2">
    <name type="scientific">Panagrolaimus sp. PS1159</name>
    <dbReference type="NCBI Taxonomy" id="55785"/>
    <lineage>
        <taxon>Eukaryota</taxon>
        <taxon>Metazoa</taxon>
        <taxon>Ecdysozoa</taxon>
        <taxon>Nematoda</taxon>
        <taxon>Chromadorea</taxon>
        <taxon>Rhabditida</taxon>
        <taxon>Tylenchina</taxon>
        <taxon>Panagrolaimomorpha</taxon>
        <taxon>Panagrolaimoidea</taxon>
        <taxon>Panagrolaimidae</taxon>
        <taxon>Panagrolaimus</taxon>
    </lineage>
</organism>
<name>A0AC35G1W1_9BILA</name>